<comment type="similarity">
    <text evidence="1">Belongs to the glycosyltransferase 2 family. WaaE/KdtX subfamily.</text>
</comment>
<feature type="domain" description="Glycosyltransferase 2-like" evidence="2">
    <location>
        <begin position="6"/>
        <end position="123"/>
    </location>
</feature>
<proteinExistence type="inferred from homology"/>
<protein>
    <submittedName>
        <fullName evidence="3">Benzoate transporter</fullName>
    </submittedName>
</protein>
<dbReference type="PANTHER" id="PTHR43630:SF2">
    <property type="entry name" value="GLYCOSYLTRANSFERASE"/>
    <property type="match status" value="1"/>
</dbReference>
<dbReference type="STRING" id="1817764.A2637_06065"/>
<dbReference type="InterPro" id="IPR001173">
    <property type="entry name" value="Glyco_trans_2-like"/>
</dbReference>
<dbReference type="Gene3D" id="3.90.550.10">
    <property type="entry name" value="Spore Coat Polysaccharide Biosynthesis Protein SpsA, Chain A"/>
    <property type="match status" value="1"/>
</dbReference>
<dbReference type="Proteomes" id="UP000179360">
    <property type="component" value="Unassembled WGS sequence"/>
</dbReference>
<accession>A0A1F6TP15</accession>
<reference evidence="3 4" key="1">
    <citation type="journal article" date="2016" name="Nat. Commun.">
        <title>Thousands of microbial genomes shed light on interconnected biogeochemical processes in an aquifer system.</title>
        <authorList>
            <person name="Anantharaman K."/>
            <person name="Brown C.T."/>
            <person name="Hug L.A."/>
            <person name="Sharon I."/>
            <person name="Castelle C.J."/>
            <person name="Probst A.J."/>
            <person name="Thomas B.C."/>
            <person name="Singh A."/>
            <person name="Wilkins M.J."/>
            <person name="Karaoz U."/>
            <person name="Brodie E.L."/>
            <person name="Williams K.H."/>
            <person name="Hubbard S.S."/>
            <person name="Banfield J.F."/>
        </authorList>
    </citation>
    <scope>NUCLEOTIDE SEQUENCE [LARGE SCALE GENOMIC DNA]</scope>
</reference>
<dbReference type="SUPFAM" id="SSF53448">
    <property type="entry name" value="Nucleotide-diphospho-sugar transferases"/>
    <property type="match status" value="1"/>
</dbReference>
<evidence type="ECO:0000313" key="4">
    <source>
        <dbReference type="Proteomes" id="UP000179360"/>
    </source>
</evidence>
<dbReference type="CDD" id="cd02511">
    <property type="entry name" value="Beta4Glucosyltransferase"/>
    <property type="match status" value="1"/>
</dbReference>
<dbReference type="PANTHER" id="PTHR43630">
    <property type="entry name" value="POLY-BETA-1,6-N-ACETYL-D-GLUCOSAMINE SYNTHASE"/>
    <property type="match status" value="1"/>
</dbReference>
<dbReference type="InterPro" id="IPR029044">
    <property type="entry name" value="Nucleotide-diphossugar_trans"/>
</dbReference>
<dbReference type="EMBL" id="MFSY01000036">
    <property type="protein sequence ID" value="OGI46877.1"/>
    <property type="molecule type" value="Genomic_DNA"/>
</dbReference>
<dbReference type="AlphaFoldDB" id="A0A1F6TP15"/>
<evidence type="ECO:0000256" key="1">
    <source>
        <dbReference type="ARBA" id="ARBA00038494"/>
    </source>
</evidence>
<organism evidence="3 4">
    <name type="scientific">Candidatus Muproteobacteria bacterium RIFCSPHIGHO2_01_FULL_65_16</name>
    <dbReference type="NCBI Taxonomy" id="1817764"/>
    <lineage>
        <taxon>Bacteria</taxon>
        <taxon>Pseudomonadati</taxon>
        <taxon>Pseudomonadota</taxon>
        <taxon>Candidatus Muproteobacteria</taxon>
    </lineage>
</organism>
<evidence type="ECO:0000259" key="2">
    <source>
        <dbReference type="Pfam" id="PF00535"/>
    </source>
</evidence>
<dbReference type="Pfam" id="PF00535">
    <property type="entry name" value="Glycos_transf_2"/>
    <property type="match status" value="1"/>
</dbReference>
<gene>
    <name evidence="3" type="ORF">A2637_06065</name>
</gene>
<name>A0A1F6TP15_9PROT</name>
<sequence length="251" mass="28463">MPEPLSVAVITLNAGRQLDACLQSVAFADEILVVDSGSTDATLEIAQRRGARVLRQDWLGYGGQKRFAANQAKHRWVLSIDADERVSDALRESIQNELKAPRFQAYQMPRRNRFLGRWLRHGEGYPDLSLRLFNREHANWSDDPVHEKVVAGTAVGRLKGDLLHESESGIADYIAKQNRYTTLQAEALHARGKRAGVLRLVFSPLFRFIKFYFLRLGFLDGLPGLIHILIGCQNSFYKYAKLLELERNKTG</sequence>
<comment type="caution">
    <text evidence="3">The sequence shown here is derived from an EMBL/GenBank/DDBJ whole genome shotgun (WGS) entry which is preliminary data.</text>
</comment>
<evidence type="ECO:0000313" key="3">
    <source>
        <dbReference type="EMBL" id="OGI46877.1"/>
    </source>
</evidence>